<accession>A0A8F9XLB1</accession>
<organism evidence="2 3">
    <name type="scientific">Horticoccus luteus</name>
    <dbReference type="NCBI Taxonomy" id="2862869"/>
    <lineage>
        <taxon>Bacteria</taxon>
        <taxon>Pseudomonadati</taxon>
        <taxon>Verrucomicrobiota</taxon>
        <taxon>Opitutia</taxon>
        <taxon>Opitutales</taxon>
        <taxon>Opitutaceae</taxon>
        <taxon>Horticoccus</taxon>
    </lineage>
</organism>
<feature type="domain" description="RBP-Jkappa IPT" evidence="1">
    <location>
        <begin position="138"/>
        <end position="194"/>
    </location>
</feature>
<dbReference type="Proteomes" id="UP000825051">
    <property type="component" value="Chromosome"/>
</dbReference>
<name>A0A8F9XLB1_9BACT</name>
<dbReference type="SUPFAM" id="SSF81296">
    <property type="entry name" value="E set domains"/>
    <property type="match status" value="1"/>
</dbReference>
<evidence type="ECO:0000259" key="1">
    <source>
        <dbReference type="Pfam" id="PF20144"/>
    </source>
</evidence>
<protein>
    <submittedName>
        <fullName evidence="2">Cell surface protein</fullName>
    </submittedName>
</protein>
<dbReference type="InterPro" id="IPR014756">
    <property type="entry name" value="Ig_E-set"/>
</dbReference>
<dbReference type="KEGG" id="ole:K0B96_07870"/>
<dbReference type="GO" id="GO:0003677">
    <property type="term" value="F:DNA binding"/>
    <property type="evidence" value="ECO:0007669"/>
    <property type="project" value="InterPro"/>
</dbReference>
<dbReference type="InterPro" id="IPR013783">
    <property type="entry name" value="Ig-like_fold"/>
</dbReference>
<sequence length="307" mass="32664">MHTNRISLARKICLWLGILLGVMLLSGCDSVVLTNLTPGSLAENPSQIYTITLRVTPKIRTIVPGSVAPHIIIDGENHAMTASALGANLWEYEYHLPPGRDEIAYYFLVNYSVEHADVSKPAETYTALEHAKIVRRYVLSLEVNRGPVGARVSVLGRGFNPNDTIYFDNVPARTVYESPNALSFYVPAIDAARNYHVMLGSDAGTSPVGTFRIDASSLTVTPASLSLRSGETQSLTFSVPNPAPAGGLLLDVTTDVPDSVIMPEVVVPAGQTSVTINVQGGSPGSGSLFLKGYAGGELTIPVSVTAR</sequence>
<proteinExistence type="predicted"/>
<evidence type="ECO:0000313" key="3">
    <source>
        <dbReference type="Proteomes" id="UP000825051"/>
    </source>
</evidence>
<dbReference type="PROSITE" id="PS51257">
    <property type="entry name" value="PROKAR_LIPOPROTEIN"/>
    <property type="match status" value="1"/>
</dbReference>
<dbReference type="InterPro" id="IPR038007">
    <property type="entry name" value="RBP-Jkappa_IPT"/>
</dbReference>
<dbReference type="RefSeq" id="WP_220165812.1">
    <property type="nucleotide sequence ID" value="NZ_CP080507.1"/>
</dbReference>
<dbReference type="GO" id="GO:0006355">
    <property type="term" value="P:regulation of DNA-templated transcription"/>
    <property type="evidence" value="ECO:0007669"/>
    <property type="project" value="InterPro"/>
</dbReference>
<keyword evidence="3" id="KW-1185">Reference proteome</keyword>
<reference evidence="2" key="1">
    <citation type="submission" date="2021-08" db="EMBL/GenBank/DDBJ databases">
        <title>Genome of a novel bacterium of the phylum Verrucomicrobia, Oleiharenicola sp. KSB-15.</title>
        <authorList>
            <person name="Chung J.-H."/>
            <person name="Ahn J.-H."/>
            <person name="Yoon Y."/>
            <person name="Kim D.-Y."/>
            <person name="An S.-H."/>
            <person name="Park I."/>
            <person name="Yeon J."/>
        </authorList>
    </citation>
    <scope>NUCLEOTIDE SEQUENCE</scope>
    <source>
        <strain evidence="2">KSB-15</strain>
    </source>
</reference>
<dbReference type="Gene3D" id="2.60.40.10">
    <property type="entry name" value="Immunoglobulins"/>
    <property type="match status" value="1"/>
</dbReference>
<dbReference type="Pfam" id="PF20144">
    <property type="entry name" value="TIG_SUH"/>
    <property type="match status" value="1"/>
</dbReference>
<dbReference type="EMBL" id="CP080507">
    <property type="protein sequence ID" value="QYM80513.1"/>
    <property type="molecule type" value="Genomic_DNA"/>
</dbReference>
<evidence type="ECO:0000313" key="2">
    <source>
        <dbReference type="EMBL" id="QYM80513.1"/>
    </source>
</evidence>
<dbReference type="AlphaFoldDB" id="A0A8F9XLB1"/>
<gene>
    <name evidence="2" type="ORF">K0B96_07870</name>
</gene>